<comment type="similarity">
    <text evidence="1">Belongs to the TolB family.</text>
</comment>
<comment type="caution">
    <text evidence="3">The sequence shown here is derived from an EMBL/GenBank/DDBJ whole genome shotgun (WGS) entry which is preliminary data.</text>
</comment>
<dbReference type="Gene3D" id="2.120.10.30">
    <property type="entry name" value="TolB, C-terminal domain"/>
    <property type="match status" value="1"/>
</dbReference>
<dbReference type="Proteomes" id="UP000800303">
    <property type="component" value="Unassembled WGS sequence"/>
</dbReference>
<dbReference type="InterPro" id="IPR011042">
    <property type="entry name" value="6-blade_b-propeller_TolB-like"/>
</dbReference>
<name>A0ABX0FDD2_9BACL</name>
<evidence type="ECO:0000256" key="1">
    <source>
        <dbReference type="ARBA" id="ARBA00009820"/>
    </source>
</evidence>
<protein>
    <recommendedName>
        <fullName evidence="5">Lipoprotein LpqB beta-propeller domain-containing protein</fullName>
    </recommendedName>
</protein>
<dbReference type="PANTHER" id="PTHR36842">
    <property type="entry name" value="PROTEIN TOLB HOMOLOG"/>
    <property type="match status" value="1"/>
</dbReference>
<evidence type="ECO:0000313" key="4">
    <source>
        <dbReference type="Proteomes" id="UP000800303"/>
    </source>
</evidence>
<keyword evidence="4" id="KW-1185">Reference proteome</keyword>
<evidence type="ECO:0000256" key="2">
    <source>
        <dbReference type="SAM" id="MobiDB-lite"/>
    </source>
</evidence>
<dbReference type="RefSeq" id="WP_166278654.1">
    <property type="nucleotide sequence ID" value="NZ_JAAFGS010000010.1"/>
</dbReference>
<evidence type="ECO:0008006" key="5">
    <source>
        <dbReference type="Google" id="ProtNLM"/>
    </source>
</evidence>
<dbReference type="SUPFAM" id="SSF82171">
    <property type="entry name" value="DPP6 N-terminal domain-like"/>
    <property type="match status" value="1"/>
</dbReference>
<reference evidence="3 4" key="1">
    <citation type="submission" date="2020-01" db="EMBL/GenBank/DDBJ databases">
        <title>Polyphasic characterisation and genomic insights into a novel alkali tolerant bacterium VR-M41.</title>
        <authorList>
            <person name="Vemuluri V.R."/>
        </authorList>
    </citation>
    <scope>NUCLEOTIDE SEQUENCE [LARGE SCALE GENOMIC DNA]</scope>
    <source>
        <strain evidence="3 4">VR-M41</strain>
    </source>
</reference>
<dbReference type="InterPro" id="IPR011659">
    <property type="entry name" value="WD40"/>
</dbReference>
<dbReference type="Pfam" id="PF07676">
    <property type="entry name" value="PD40"/>
    <property type="match status" value="1"/>
</dbReference>
<evidence type="ECO:0000313" key="3">
    <source>
        <dbReference type="EMBL" id="NGZ77718.1"/>
    </source>
</evidence>
<accession>A0ABX0FDD2</accession>
<feature type="region of interest" description="Disordered" evidence="2">
    <location>
        <begin position="42"/>
        <end position="69"/>
    </location>
</feature>
<dbReference type="PROSITE" id="PS51257">
    <property type="entry name" value="PROKAR_LIPOPROTEIN"/>
    <property type="match status" value="1"/>
</dbReference>
<dbReference type="PANTHER" id="PTHR36842:SF1">
    <property type="entry name" value="PROTEIN TOLB"/>
    <property type="match status" value="1"/>
</dbReference>
<dbReference type="EMBL" id="JAAFGS010000010">
    <property type="protein sequence ID" value="NGZ77718.1"/>
    <property type="molecule type" value="Genomic_DNA"/>
</dbReference>
<organism evidence="3 4">
    <name type="scientific">Saccharibacillus alkalitolerans</name>
    <dbReference type="NCBI Taxonomy" id="2705290"/>
    <lineage>
        <taxon>Bacteria</taxon>
        <taxon>Bacillati</taxon>
        <taxon>Bacillota</taxon>
        <taxon>Bacilli</taxon>
        <taxon>Bacillales</taxon>
        <taxon>Paenibacillaceae</taxon>
        <taxon>Saccharibacillus</taxon>
    </lineage>
</organism>
<sequence length="401" mass="42553">MNTETKKNGVKKVRCASALLGGLLAIGLLGGCEDEGAVQVKGGAEPETTPAPSASQASTAPSVTVKDNPNQSVYSGLKLEKIDEMQHTLGGIWLDDNHIVVRKPDPNAEKVWIGETQMQPYSLYIRDLTAGEDELLHGGDGKSWGAPLLSPDGKTLFLINDSGLDGIPYLLDMDSRKLTRIKGAAGGESVSSLDAGWLDREHVVYAKQGDAGLYMADLAGTETRIAQADGKMILAGSLKAASDGRIYYGLSDTDWGMYVYDRQTGIHSLIGSPITALVPSPDDTRLAVVRRVGDAKEELQLAEPGGKEIKTLAEDKGFFGMGWSPDGKSLAYTIYSGGGSDKAGFYIADASTGESFLLSPDLADAGDQMKWSPSGNKIMATKSERVNGKLDSTTTIVTVSW</sequence>
<proteinExistence type="inferred from homology"/>
<feature type="compositionally biased region" description="Low complexity" evidence="2">
    <location>
        <begin position="46"/>
        <end position="64"/>
    </location>
</feature>
<gene>
    <name evidence="3" type="ORF">GYN08_20710</name>
</gene>